<evidence type="ECO:0000259" key="7">
    <source>
        <dbReference type="Pfam" id="PF17188"/>
    </source>
</evidence>
<evidence type="ECO:0000259" key="6">
    <source>
        <dbReference type="Pfam" id="PF03888"/>
    </source>
</evidence>
<dbReference type="InterPro" id="IPR038484">
    <property type="entry name" value="MucB/RseB_C_sf"/>
</dbReference>
<feature type="domain" description="MucB/RseB C-terminal" evidence="7">
    <location>
        <begin position="234"/>
        <end position="326"/>
    </location>
</feature>
<protein>
    <submittedName>
        <fullName evidence="8">Sigma-E factor negative regulatory protein RseB</fullName>
    </submittedName>
</protein>
<comment type="subcellular location">
    <subcellularLocation>
        <location evidence="1">Periplasm</location>
    </subcellularLocation>
</comment>
<feature type="chain" id="PRO_5035890471" evidence="5">
    <location>
        <begin position="21"/>
        <end position="332"/>
    </location>
</feature>
<evidence type="ECO:0000256" key="2">
    <source>
        <dbReference type="ARBA" id="ARBA00008150"/>
    </source>
</evidence>
<dbReference type="PIRSF" id="PIRSF005427">
    <property type="entry name" value="RseB"/>
    <property type="match status" value="1"/>
</dbReference>
<sequence>MTVVKSFFLLLLLSVKAVSAEESGLNASQLLRKMTHAMETLNYQGTVAFLRNGKLETMKYFHAAEKGKEQERLLSLNSPLREIVRDADRVSCVFKSTKQILIDHRPVGRSFLIDIPKNLDELKATYSFKIAGEEEVAMLPTYVIAIQPKDNFRYVRKIWMEKQHFLPLKVALYDLSGTILEQFVFTDLQVKDTLPFVEVKTPPTPNRRQPKSLPHPKVSIKQVAKLQSQASDGPDFDLTELPPGFRKIFFTRRPLHNSDQSVAHLLLSDGFSSISIYRENKNPAMQAGLQSVGAINFFSRIIDDSQLTVMGEVPAATVKLIAEGIQLKDTND</sequence>
<comment type="caution">
    <text evidence="8">The sequence shown here is derived from an EMBL/GenBank/DDBJ whole genome shotgun (WGS) entry which is preliminary data.</text>
</comment>
<dbReference type="RefSeq" id="WP_174627089.1">
    <property type="nucleotide sequence ID" value="NZ_CADCXN010000096.1"/>
</dbReference>
<dbReference type="InterPro" id="IPR033436">
    <property type="entry name" value="MucB/RseB_C"/>
</dbReference>
<dbReference type="InterPro" id="IPR033434">
    <property type="entry name" value="MucB/RseB_N"/>
</dbReference>
<dbReference type="GO" id="GO:0032885">
    <property type="term" value="P:regulation of polysaccharide biosynthetic process"/>
    <property type="evidence" value="ECO:0007669"/>
    <property type="project" value="TreeGrafter"/>
</dbReference>
<accession>A0A8S0XI45</accession>
<evidence type="ECO:0000256" key="3">
    <source>
        <dbReference type="ARBA" id="ARBA00022729"/>
    </source>
</evidence>
<keyword evidence="4" id="KW-0574">Periplasm</keyword>
<evidence type="ECO:0000256" key="4">
    <source>
        <dbReference type="ARBA" id="ARBA00022764"/>
    </source>
</evidence>
<dbReference type="AlphaFoldDB" id="A0A8S0XI45"/>
<evidence type="ECO:0000313" key="8">
    <source>
        <dbReference type="EMBL" id="CAA9892303.1"/>
    </source>
</evidence>
<feature type="signal peptide" evidence="5">
    <location>
        <begin position="1"/>
        <end position="20"/>
    </location>
</feature>
<dbReference type="Pfam" id="PF03888">
    <property type="entry name" value="MucB_RseB"/>
    <property type="match status" value="1"/>
</dbReference>
<dbReference type="Proteomes" id="UP000494216">
    <property type="component" value="Unassembled WGS sequence"/>
</dbReference>
<keyword evidence="9" id="KW-1185">Reference proteome</keyword>
<comment type="similarity">
    <text evidence="2">Belongs to the RseB family.</text>
</comment>
<feature type="domain" description="MucB/RseB N-terminal" evidence="6">
    <location>
        <begin position="27"/>
        <end position="200"/>
    </location>
</feature>
<dbReference type="PANTHER" id="PTHR38782">
    <property type="match status" value="1"/>
</dbReference>
<evidence type="ECO:0000256" key="1">
    <source>
        <dbReference type="ARBA" id="ARBA00004418"/>
    </source>
</evidence>
<organism evidence="8 9">
    <name type="scientific">Candidatus Methylobacter favarea</name>
    <dbReference type="NCBI Taxonomy" id="2707345"/>
    <lineage>
        <taxon>Bacteria</taxon>
        <taxon>Pseudomonadati</taxon>
        <taxon>Pseudomonadota</taxon>
        <taxon>Gammaproteobacteria</taxon>
        <taxon>Methylococcales</taxon>
        <taxon>Methylococcaceae</taxon>
        <taxon>Methylobacter</taxon>
    </lineage>
</organism>
<keyword evidence="3 5" id="KW-0732">Signal</keyword>
<gene>
    <name evidence="8" type="ORF">METHB2_640015</name>
</gene>
<reference evidence="8 9" key="1">
    <citation type="submission" date="2020-02" db="EMBL/GenBank/DDBJ databases">
        <authorList>
            <person name="Hogendoorn C."/>
        </authorList>
    </citation>
    <scope>NUCLEOTIDE SEQUENCE [LARGE SCALE GENOMIC DNA]</scope>
    <source>
        <strain evidence="8">METHB21</strain>
    </source>
</reference>
<evidence type="ECO:0000313" key="9">
    <source>
        <dbReference type="Proteomes" id="UP000494216"/>
    </source>
</evidence>
<dbReference type="EMBL" id="CADCXN010000096">
    <property type="protein sequence ID" value="CAA9892303.1"/>
    <property type="molecule type" value="Genomic_DNA"/>
</dbReference>
<dbReference type="InterPro" id="IPR005588">
    <property type="entry name" value="MucB_RseB"/>
</dbReference>
<name>A0A8S0XI45_9GAMM</name>
<proteinExistence type="inferred from homology"/>
<dbReference type="CDD" id="cd16327">
    <property type="entry name" value="RseB"/>
    <property type="match status" value="1"/>
</dbReference>
<dbReference type="GO" id="GO:0030288">
    <property type="term" value="C:outer membrane-bounded periplasmic space"/>
    <property type="evidence" value="ECO:0007669"/>
    <property type="project" value="TreeGrafter"/>
</dbReference>
<dbReference type="Pfam" id="PF17188">
    <property type="entry name" value="MucB_RseB_C"/>
    <property type="match status" value="1"/>
</dbReference>
<dbReference type="Gene3D" id="2.50.20.10">
    <property type="entry name" value="Lipoprotein localisation LolA/LolB/LppX"/>
    <property type="match status" value="1"/>
</dbReference>
<dbReference type="PANTHER" id="PTHR38782:SF1">
    <property type="entry name" value="SIGMA-E FACTOR REGULATORY PROTEIN RSEB"/>
    <property type="match status" value="1"/>
</dbReference>
<dbReference type="GO" id="GO:0045152">
    <property type="term" value="F:antisigma factor binding"/>
    <property type="evidence" value="ECO:0007669"/>
    <property type="project" value="TreeGrafter"/>
</dbReference>
<evidence type="ECO:0000256" key="5">
    <source>
        <dbReference type="SAM" id="SignalP"/>
    </source>
</evidence>
<dbReference type="Gene3D" id="3.30.200.100">
    <property type="entry name" value="MucB/RseB, C-terminal domain"/>
    <property type="match status" value="1"/>
</dbReference>